<evidence type="ECO:0000313" key="1">
    <source>
        <dbReference type="EMBL" id="EGV64786.1"/>
    </source>
</evidence>
<keyword evidence="2" id="KW-1185">Reference proteome</keyword>
<dbReference type="OrthoDB" id="445695at2759"/>
<dbReference type="Pfam" id="PF01244">
    <property type="entry name" value="Peptidase_M19"/>
    <property type="match status" value="1"/>
</dbReference>
<dbReference type="GO" id="GO:0070573">
    <property type="term" value="F:metallodipeptidase activity"/>
    <property type="evidence" value="ECO:0007669"/>
    <property type="project" value="InterPro"/>
</dbReference>
<gene>
    <name evidence="1" type="ORF">CANTEDRAFT_113560</name>
</gene>
<dbReference type="InterPro" id="IPR032466">
    <property type="entry name" value="Metal_Hydrolase"/>
</dbReference>
<dbReference type="AlphaFoldDB" id="G3B0S1"/>
<dbReference type="HOGENOM" id="CLU_2133197_0_0_1"/>
<dbReference type="InterPro" id="IPR008257">
    <property type="entry name" value="Pept_M19"/>
</dbReference>
<proteinExistence type="predicted"/>
<dbReference type="Proteomes" id="UP000000707">
    <property type="component" value="Unassembled WGS sequence"/>
</dbReference>
<dbReference type="eggNOG" id="KOG4127">
    <property type="taxonomic scope" value="Eukaryota"/>
</dbReference>
<organism evidence="2">
    <name type="scientific">Candida tenuis (strain ATCC 10573 / BCRC 21748 / CBS 615 / JCM 9827 / NBRC 10315 / NRRL Y-1498 / VKM Y-70)</name>
    <name type="common">Yeast</name>
    <name type="synonym">Yamadazyma tenuis</name>
    <dbReference type="NCBI Taxonomy" id="590646"/>
    <lineage>
        <taxon>Eukaryota</taxon>
        <taxon>Fungi</taxon>
        <taxon>Dikarya</taxon>
        <taxon>Ascomycota</taxon>
        <taxon>Saccharomycotina</taxon>
        <taxon>Pichiomycetes</taxon>
        <taxon>Debaryomycetaceae</taxon>
        <taxon>Yamadazyma</taxon>
    </lineage>
</organism>
<sequence length="113" mass="12484">MPKGNESTIDDYVDVVDYVISLIGEDLVGIGSDASEGHGRPSPFMEWCNRDKGYARKMAPWGSQKVVKPLGPLADREELAVAMAKKGWSSTKMEKVLGLNWMAYLETIFDSEA</sequence>
<accession>G3B0S1</accession>
<evidence type="ECO:0000313" key="2">
    <source>
        <dbReference type="Proteomes" id="UP000000707"/>
    </source>
</evidence>
<protein>
    <submittedName>
        <fullName evidence="1">Uncharacterized protein</fullName>
    </submittedName>
</protein>
<name>G3B0S1_CANTC</name>
<dbReference type="GeneID" id="18247021"/>
<dbReference type="GO" id="GO:0006508">
    <property type="term" value="P:proteolysis"/>
    <property type="evidence" value="ECO:0007669"/>
    <property type="project" value="InterPro"/>
</dbReference>
<reference evidence="1 2" key="1">
    <citation type="journal article" date="2011" name="Proc. Natl. Acad. Sci. U.S.A.">
        <title>Comparative genomics of xylose-fermenting fungi for enhanced biofuel production.</title>
        <authorList>
            <person name="Wohlbach D.J."/>
            <person name="Kuo A."/>
            <person name="Sato T.K."/>
            <person name="Potts K.M."/>
            <person name="Salamov A.A."/>
            <person name="LaButti K.M."/>
            <person name="Sun H."/>
            <person name="Clum A."/>
            <person name="Pangilinan J.L."/>
            <person name="Lindquist E.A."/>
            <person name="Lucas S."/>
            <person name="Lapidus A."/>
            <person name="Jin M."/>
            <person name="Gunawan C."/>
            <person name="Balan V."/>
            <person name="Dale B.E."/>
            <person name="Jeffries T.W."/>
            <person name="Zinkel R."/>
            <person name="Barry K.W."/>
            <person name="Grigoriev I.V."/>
            <person name="Gasch A.P."/>
        </authorList>
    </citation>
    <scope>NUCLEOTIDE SEQUENCE [LARGE SCALE GENOMIC DNA]</scope>
    <source>
        <strain evidence="2">ATCC 10573 / BCRC 21748 / CBS 615 / JCM 9827 / NBRC 10315 / NRRL Y-1498 / VKM Y-70</strain>
    </source>
</reference>
<dbReference type="KEGG" id="cten:18247021"/>
<dbReference type="SUPFAM" id="SSF51556">
    <property type="entry name" value="Metallo-dependent hydrolases"/>
    <property type="match status" value="1"/>
</dbReference>
<dbReference type="Gene3D" id="3.20.20.140">
    <property type="entry name" value="Metal-dependent hydrolases"/>
    <property type="match status" value="1"/>
</dbReference>
<dbReference type="EMBL" id="GL996515">
    <property type="protein sequence ID" value="EGV64786.1"/>
    <property type="molecule type" value="Genomic_DNA"/>
</dbReference>